<dbReference type="OrthoDB" id="330927at2759"/>
<dbReference type="VEuPathDB" id="ToxoDB:NCLIV_052320"/>
<feature type="compositionally biased region" description="Basic and acidic residues" evidence="5">
    <location>
        <begin position="312"/>
        <end position="326"/>
    </location>
</feature>
<feature type="region of interest" description="Disordered" evidence="5">
    <location>
        <begin position="312"/>
        <end position="369"/>
    </location>
</feature>
<evidence type="ECO:0000256" key="1">
    <source>
        <dbReference type="ARBA" id="ARBA00004604"/>
    </source>
</evidence>
<feature type="compositionally biased region" description="Polar residues" evidence="5">
    <location>
        <begin position="88"/>
        <end position="98"/>
    </location>
</feature>
<comment type="subcellular location">
    <subcellularLocation>
        <location evidence="1">Nucleus</location>
        <location evidence="1">Nucleolus</location>
    </subcellularLocation>
</comment>
<evidence type="ECO:0000256" key="5">
    <source>
        <dbReference type="SAM" id="MobiDB-lite"/>
    </source>
</evidence>
<dbReference type="GO" id="GO:0003723">
    <property type="term" value="F:RNA binding"/>
    <property type="evidence" value="ECO:0007669"/>
    <property type="project" value="UniProtKB-UniRule"/>
</dbReference>
<organism evidence="7 9">
    <name type="scientific">Neospora caninum (strain Liverpool)</name>
    <dbReference type="NCBI Taxonomy" id="572307"/>
    <lineage>
        <taxon>Eukaryota</taxon>
        <taxon>Sar</taxon>
        <taxon>Alveolata</taxon>
        <taxon>Apicomplexa</taxon>
        <taxon>Conoidasida</taxon>
        <taxon>Coccidia</taxon>
        <taxon>Eucoccidiorida</taxon>
        <taxon>Eimeriorina</taxon>
        <taxon>Sarcocystidae</taxon>
        <taxon>Neospora</taxon>
    </lineage>
</organism>
<reference evidence="7" key="2">
    <citation type="submission" date="2011-03" db="EMBL/GenBank/DDBJ databases">
        <title>Comparative genomics and transcriptomics of Neospora caninum and Toxoplasma gondii.</title>
        <authorList>
            <person name="Reid A.J."/>
            <person name="Sohal A."/>
            <person name="Harris D."/>
            <person name="Quail M."/>
            <person name="Sanders M."/>
            <person name="Berriman M."/>
            <person name="Wastling J.M."/>
            <person name="Pain A."/>
        </authorList>
    </citation>
    <scope>NUCLEOTIDE SEQUENCE</scope>
    <source>
        <strain evidence="7">Liverpool</strain>
    </source>
</reference>
<reference evidence="7" key="1">
    <citation type="submission" date="2011-02" db="EMBL/GenBank/DDBJ databases">
        <authorList>
            <person name="Aslett M."/>
        </authorList>
    </citation>
    <scope>NUCLEOTIDE SEQUENCE</scope>
    <source>
        <strain evidence="7">Liverpool</strain>
    </source>
</reference>
<keyword evidence="2 4" id="KW-0694">RNA-binding</keyword>
<evidence type="ECO:0000313" key="8">
    <source>
        <dbReference type="EMBL" id="CEL69525.1"/>
    </source>
</evidence>
<evidence type="ECO:0000313" key="7">
    <source>
        <dbReference type="EMBL" id="CBZ54806.1"/>
    </source>
</evidence>
<protein>
    <submittedName>
        <fullName evidence="7">Putative RNA binding protein</fullName>
    </submittedName>
    <submittedName>
        <fullName evidence="8">RNA binding protein, putative</fullName>
    </submittedName>
</protein>
<dbReference type="GO" id="GO:0005730">
    <property type="term" value="C:nucleolus"/>
    <property type="evidence" value="ECO:0007669"/>
    <property type="project" value="UniProtKB-SubCell"/>
</dbReference>
<dbReference type="InterPro" id="IPR012677">
    <property type="entry name" value="Nucleotide-bd_a/b_plait_sf"/>
</dbReference>
<dbReference type="PANTHER" id="PTHR46754">
    <property type="entry name" value="MKI67 FHA DOMAIN-INTERACTING NUCLEOLAR PHOSPHOPROTEIN"/>
    <property type="match status" value="1"/>
</dbReference>
<dbReference type="RefSeq" id="XP_003884834.1">
    <property type="nucleotide sequence ID" value="XM_003884785.1"/>
</dbReference>
<feature type="domain" description="RRM" evidence="6">
    <location>
        <begin position="134"/>
        <end position="212"/>
    </location>
</feature>
<dbReference type="EMBL" id="FR823391">
    <property type="protein sequence ID" value="CBZ54806.1"/>
    <property type="molecule type" value="Genomic_DNA"/>
</dbReference>
<keyword evidence="3" id="KW-0539">Nucleus</keyword>
<gene>
    <name evidence="8" type="ORF">BN1204_052320</name>
    <name evidence="7" type="ORF">NCLIV_052320</name>
</gene>
<feature type="compositionally biased region" description="Low complexity" evidence="5">
    <location>
        <begin position="1"/>
        <end position="14"/>
    </location>
</feature>
<dbReference type="InterPro" id="IPR035979">
    <property type="entry name" value="RBD_domain_sf"/>
</dbReference>
<evidence type="ECO:0000256" key="2">
    <source>
        <dbReference type="ARBA" id="ARBA00022884"/>
    </source>
</evidence>
<accession>F0VL54</accession>
<dbReference type="AlphaFoldDB" id="F0VL54"/>
<dbReference type="InterPro" id="IPR000504">
    <property type="entry name" value="RRM_dom"/>
</dbReference>
<dbReference type="EMBL" id="LN714485">
    <property type="protein sequence ID" value="CEL69525.1"/>
    <property type="molecule type" value="Genomic_DNA"/>
</dbReference>
<sequence>MTPAAPSPGAASARSQRKAAKISSLRGKRSRAASASASSETPNKSGRVPLAKRQRTGNQGKADEPDASQQQMAVVAKRPSADVRTKRSSVARQSTGELDTSDHTRESEKSRSSASKGVRSQQSRSKKSPVLNRGVVYLGHLPQGFFEPQLKKFFSQFGKVTRVELRRSKRTGNSKGHAFVEFELPEVADIVAEAMDNYMMFGRTLVCHVVPPHNLSAKVFSNANKKFKRVPSRLIAAGKHNKAEGEMASARQVNRKIVSGLKKQQRLKDLGIDYAFDTVLDELKDNADAEESGKHRRRVQAWVRAQLLEKKQRKLDKAAKRREAVRLKSRKRSPAASAKELSPSEDVKLQKDKSTSSGDEPSRKRAKKC</sequence>
<feature type="region of interest" description="Disordered" evidence="5">
    <location>
        <begin position="1"/>
        <end position="128"/>
    </location>
</feature>
<reference evidence="9" key="3">
    <citation type="journal article" date="2012" name="PLoS Pathog.">
        <title>Comparative genomics of the apicomplexan parasites Toxoplasma gondii and Neospora caninum: Coccidia differing in host range and transmission strategy.</title>
        <authorList>
            <person name="Reid A.J."/>
            <person name="Vermont S.J."/>
            <person name="Cotton J.A."/>
            <person name="Harris D."/>
            <person name="Hill-Cawthorne G.A."/>
            <person name="Konen-Waisman S."/>
            <person name="Latham S.M."/>
            <person name="Mourier T."/>
            <person name="Norton R."/>
            <person name="Quail M.A."/>
            <person name="Sanders M."/>
            <person name="Shanmugam D."/>
            <person name="Sohal A."/>
            <person name="Wasmuth J.D."/>
            <person name="Brunk B."/>
            <person name="Grigg M.E."/>
            <person name="Howard J.C."/>
            <person name="Parkinson J."/>
            <person name="Roos D.S."/>
            <person name="Trees A.J."/>
            <person name="Berriman M."/>
            <person name="Pain A."/>
            <person name="Wastling J.M."/>
        </authorList>
    </citation>
    <scope>NUCLEOTIDE SEQUENCE [LARGE SCALE GENOMIC DNA]</scope>
    <source>
        <strain evidence="9">Liverpool</strain>
    </source>
</reference>
<dbReference type="eggNOG" id="KOG4208">
    <property type="taxonomic scope" value="Eukaryota"/>
</dbReference>
<evidence type="ECO:0000259" key="6">
    <source>
        <dbReference type="PROSITE" id="PS50102"/>
    </source>
</evidence>
<reference evidence="8" key="4">
    <citation type="journal article" date="2015" name="PLoS ONE">
        <title>Comprehensive Evaluation of Toxoplasma gondii VEG and Neospora caninum LIV Genomes with Tachyzoite Stage Transcriptome and Proteome Defines Novel Transcript Features.</title>
        <authorList>
            <person name="Ramaprasad A."/>
            <person name="Mourier T."/>
            <person name="Naeem R."/>
            <person name="Malas T.B."/>
            <person name="Moussa E."/>
            <person name="Panigrahi A."/>
            <person name="Vermont S.J."/>
            <person name="Otto T.D."/>
            <person name="Wastling J."/>
            <person name="Pain A."/>
        </authorList>
    </citation>
    <scope>NUCLEOTIDE SEQUENCE</scope>
    <source>
        <strain evidence="8">Liverpool</strain>
    </source>
</reference>
<evidence type="ECO:0000256" key="4">
    <source>
        <dbReference type="PROSITE-ProRule" id="PRU00176"/>
    </source>
</evidence>
<dbReference type="Proteomes" id="UP000007494">
    <property type="component" value="Chromosome X"/>
</dbReference>
<dbReference type="InParanoid" id="F0VL54"/>
<dbReference type="SUPFAM" id="SSF54928">
    <property type="entry name" value="RNA-binding domain, RBD"/>
    <property type="match status" value="1"/>
</dbReference>
<feature type="compositionally biased region" description="Basic and acidic residues" evidence="5">
    <location>
        <begin position="100"/>
        <end position="111"/>
    </location>
</feature>
<keyword evidence="9" id="KW-1185">Reference proteome</keyword>
<dbReference type="PROSITE" id="PS50102">
    <property type="entry name" value="RRM"/>
    <property type="match status" value="1"/>
</dbReference>
<evidence type="ECO:0000313" key="9">
    <source>
        <dbReference type="Proteomes" id="UP000007494"/>
    </source>
</evidence>
<dbReference type="Pfam" id="PF00076">
    <property type="entry name" value="RRM_1"/>
    <property type="match status" value="1"/>
</dbReference>
<dbReference type="GeneID" id="13446510"/>
<dbReference type="CDD" id="cd12307">
    <property type="entry name" value="RRM_NIFK_like"/>
    <property type="match status" value="1"/>
</dbReference>
<feature type="compositionally biased region" description="Basic residues" evidence="5">
    <location>
        <begin position="15"/>
        <end position="31"/>
    </location>
</feature>
<proteinExistence type="predicted"/>
<dbReference type="SMART" id="SM00360">
    <property type="entry name" value="RRM"/>
    <property type="match status" value="1"/>
</dbReference>
<name>F0VL54_NEOCL</name>
<feature type="compositionally biased region" description="Basic and acidic residues" evidence="5">
    <location>
        <begin position="345"/>
        <end position="354"/>
    </location>
</feature>
<evidence type="ECO:0000256" key="3">
    <source>
        <dbReference type="ARBA" id="ARBA00023242"/>
    </source>
</evidence>
<dbReference type="Gene3D" id="3.30.70.330">
    <property type="match status" value="1"/>
</dbReference>
<dbReference type="OMA" id="SDHTHDL"/>